<accession>A0A699RV42</accession>
<sequence length="68" mass="6772">CSASVLAALERSDELFALADCFPFVAAVILGTGAAVVIAGSDGVLADACSPSFLCLLDPRSDPTEGPS</sequence>
<evidence type="ECO:0000313" key="1">
    <source>
        <dbReference type="EMBL" id="GFC86584.1"/>
    </source>
</evidence>
<organism evidence="1">
    <name type="scientific">Tanacetum cinerariifolium</name>
    <name type="common">Dalmatian daisy</name>
    <name type="synonym">Chrysanthemum cinerariifolium</name>
    <dbReference type="NCBI Taxonomy" id="118510"/>
    <lineage>
        <taxon>Eukaryota</taxon>
        <taxon>Viridiplantae</taxon>
        <taxon>Streptophyta</taxon>
        <taxon>Embryophyta</taxon>
        <taxon>Tracheophyta</taxon>
        <taxon>Spermatophyta</taxon>
        <taxon>Magnoliopsida</taxon>
        <taxon>eudicotyledons</taxon>
        <taxon>Gunneridae</taxon>
        <taxon>Pentapetalae</taxon>
        <taxon>asterids</taxon>
        <taxon>campanulids</taxon>
        <taxon>Asterales</taxon>
        <taxon>Asteraceae</taxon>
        <taxon>Asteroideae</taxon>
        <taxon>Anthemideae</taxon>
        <taxon>Anthemidinae</taxon>
        <taxon>Tanacetum</taxon>
    </lineage>
</organism>
<proteinExistence type="predicted"/>
<name>A0A699RV42_TANCI</name>
<gene>
    <name evidence="1" type="ORF">Tci_858554</name>
</gene>
<dbReference type="EMBL" id="BKCJ011105954">
    <property type="protein sequence ID" value="GFC86584.1"/>
    <property type="molecule type" value="Genomic_DNA"/>
</dbReference>
<feature type="non-terminal residue" evidence="1">
    <location>
        <position position="1"/>
    </location>
</feature>
<protein>
    <submittedName>
        <fullName evidence="1">Uncharacterized protein</fullName>
    </submittedName>
</protein>
<dbReference type="AlphaFoldDB" id="A0A699RV42"/>
<comment type="caution">
    <text evidence="1">The sequence shown here is derived from an EMBL/GenBank/DDBJ whole genome shotgun (WGS) entry which is preliminary data.</text>
</comment>
<reference evidence="1" key="1">
    <citation type="journal article" date="2019" name="Sci. Rep.">
        <title>Draft genome of Tanacetum cinerariifolium, the natural source of mosquito coil.</title>
        <authorList>
            <person name="Yamashiro T."/>
            <person name="Shiraishi A."/>
            <person name="Satake H."/>
            <person name="Nakayama K."/>
        </authorList>
    </citation>
    <scope>NUCLEOTIDE SEQUENCE</scope>
</reference>